<dbReference type="Pfam" id="PF02683">
    <property type="entry name" value="DsbD_TM"/>
    <property type="match status" value="1"/>
</dbReference>
<evidence type="ECO:0000256" key="6">
    <source>
        <dbReference type="SAM" id="Phobius"/>
    </source>
</evidence>
<keyword evidence="3 6" id="KW-0812">Transmembrane</keyword>
<feature type="transmembrane region" description="Helical" evidence="6">
    <location>
        <begin position="20"/>
        <end position="47"/>
    </location>
</feature>
<evidence type="ECO:0000259" key="7">
    <source>
        <dbReference type="Pfam" id="PF02683"/>
    </source>
</evidence>
<dbReference type="InterPro" id="IPR003834">
    <property type="entry name" value="Cyt_c_assmbl_TM_dom"/>
</dbReference>
<dbReference type="OrthoDB" id="9803065at2"/>
<reference evidence="8 9" key="1">
    <citation type="submission" date="2017-04" db="EMBL/GenBank/DDBJ databases">
        <authorList>
            <person name="Afonso C.L."/>
            <person name="Miller P.J."/>
            <person name="Scott M.A."/>
            <person name="Spackman E."/>
            <person name="Goraichik I."/>
            <person name="Dimitrov K.M."/>
            <person name="Suarez D.L."/>
            <person name="Swayne D.E."/>
        </authorList>
    </citation>
    <scope>NUCLEOTIDE SEQUENCE [LARGE SCALE GENOMIC DNA]</scope>
    <source>
        <strain evidence="8 9">LMG26642</strain>
    </source>
</reference>
<evidence type="ECO:0000313" key="8">
    <source>
        <dbReference type="EMBL" id="SMH30288.1"/>
    </source>
</evidence>
<feature type="transmembrane region" description="Helical" evidence="6">
    <location>
        <begin position="185"/>
        <end position="206"/>
    </location>
</feature>
<feature type="transmembrane region" description="Helical" evidence="6">
    <location>
        <begin position="151"/>
        <end position="179"/>
    </location>
</feature>
<protein>
    <submittedName>
        <fullName evidence="8">Cytochrome c-type biogenesis protein</fullName>
    </submittedName>
</protein>
<dbReference type="GO" id="GO:0016020">
    <property type="term" value="C:membrane"/>
    <property type="evidence" value="ECO:0007669"/>
    <property type="project" value="UniProtKB-SubCell"/>
</dbReference>
<comment type="subcellular location">
    <subcellularLocation>
        <location evidence="1">Membrane</location>
        <topology evidence="1">Multi-pass membrane protein</topology>
    </subcellularLocation>
</comment>
<organism evidence="8 9">
    <name type="scientific">Carnobacterium iners</name>
    <dbReference type="NCBI Taxonomy" id="1073423"/>
    <lineage>
        <taxon>Bacteria</taxon>
        <taxon>Bacillati</taxon>
        <taxon>Bacillota</taxon>
        <taxon>Bacilli</taxon>
        <taxon>Lactobacillales</taxon>
        <taxon>Carnobacteriaceae</taxon>
        <taxon>Carnobacterium</taxon>
    </lineage>
</organism>
<evidence type="ECO:0000256" key="4">
    <source>
        <dbReference type="ARBA" id="ARBA00022989"/>
    </source>
</evidence>
<evidence type="ECO:0000256" key="5">
    <source>
        <dbReference type="ARBA" id="ARBA00023136"/>
    </source>
</evidence>
<evidence type="ECO:0000256" key="3">
    <source>
        <dbReference type="ARBA" id="ARBA00022692"/>
    </source>
</evidence>
<dbReference type="InterPro" id="IPR051790">
    <property type="entry name" value="Cytochrome_c-biogenesis_DsbD"/>
</dbReference>
<feature type="transmembrane region" description="Helical" evidence="6">
    <location>
        <begin position="112"/>
        <end position="130"/>
    </location>
</feature>
<dbReference type="STRING" id="1073423.SAMN04488700_1155"/>
<dbReference type="AlphaFoldDB" id="A0A1X7MZB4"/>
<dbReference type="Proteomes" id="UP000193435">
    <property type="component" value="Unassembled WGS sequence"/>
</dbReference>
<feature type="transmembrane region" description="Helical" evidence="6">
    <location>
        <begin position="218"/>
        <end position="239"/>
    </location>
</feature>
<dbReference type="EMBL" id="FXBJ01000002">
    <property type="protein sequence ID" value="SMH30288.1"/>
    <property type="molecule type" value="Genomic_DNA"/>
</dbReference>
<feature type="domain" description="Cytochrome C biogenesis protein transmembrane" evidence="7">
    <location>
        <begin position="20"/>
        <end position="235"/>
    </location>
</feature>
<keyword evidence="4 6" id="KW-1133">Transmembrane helix</keyword>
<comment type="similarity">
    <text evidence="2">Belongs to the DsbD family.</text>
</comment>
<evidence type="ECO:0000256" key="2">
    <source>
        <dbReference type="ARBA" id="ARBA00006143"/>
    </source>
</evidence>
<dbReference type="RefSeq" id="WP_085559341.1">
    <property type="nucleotide sequence ID" value="NZ_FOAH01000001.1"/>
</dbReference>
<accession>A0A1X7MZB4</accession>
<dbReference type="PANTHER" id="PTHR31272">
    <property type="entry name" value="CYTOCHROME C-TYPE BIOGENESIS PROTEIN HI_1454-RELATED"/>
    <property type="match status" value="1"/>
</dbReference>
<keyword evidence="9" id="KW-1185">Reference proteome</keyword>
<evidence type="ECO:0000313" key="9">
    <source>
        <dbReference type="Proteomes" id="UP000193435"/>
    </source>
</evidence>
<name>A0A1X7MZB4_9LACT</name>
<gene>
    <name evidence="8" type="ORF">SAMN04488700_1155</name>
</gene>
<proteinExistence type="inferred from homology"/>
<dbReference type="GO" id="GO:0017004">
    <property type="term" value="P:cytochrome complex assembly"/>
    <property type="evidence" value="ECO:0007669"/>
    <property type="project" value="InterPro"/>
</dbReference>
<keyword evidence="5 6" id="KW-0472">Membrane</keyword>
<dbReference type="PANTHER" id="PTHR31272:SF4">
    <property type="entry name" value="CYTOCHROME C-TYPE BIOGENESIS PROTEIN HI_1454-RELATED"/>
    <property type="match status" value="1"/>
</dbReference>
<feature type="transmembrane region" description="Helical" evidence="6">
    <location>
        <begin position="68"/>
        <end position="92"/>
    </location>
</feature>
<evidence type="ECO:0000256" key="1">
    <source>
        <dbReference type="ARBA" id="ARBA00004141"/>
    </source>
</evidence>
<sequence>MDHSLSRIIKEAKTIETDVTLWVAFGAGVLSFLSPCALPLLPLYISYITGKNIQEVKENKSFKFKKNVLLHSLVFLSGVSVVYISLGLGMSYLGDAFSQLMTGSISLLLQRFAGLLIIFMGLLTTGLLKFPALLGDYRFLKANKTVSFSSTFLVGLGFAAGWTPCIGPIFSSILLLGTAVGSPPLLYLIMYVVGFSLPFLLVSFFITKLKNILKYSDLIMKIGGVVLILLGILLLTGTLESISEWVARLLEGTKFELLG</sequence>